<dbReference type="EMBL" id="BLLK01000069">
    <property type="protein sequence ID" value="GFH60432.1"/>
    <property type="molecule type" value="Genomic_DNA"/>
</dbReference>
<proteinExistence type="predicted"/>
<comment type="caution">
    <text evidence="4">The sequence shown here is derived from an EMBL/GenBank/DDBJ whole genome shotgun (WGS) entry which is preliminary data.</text>
</comment>
<reference evidence="4 5" key="1">
    <citation type="journal article" date="2021" name="Sci. Rep.">
        <title>The genome of the diatom Chaetoceros tenuissimus carries an ancient integrated fragment of an extant virus.</title>
        <authorList>
            <person name="Hongo Y."/>
            <person name="Kimura K."/>
            <person name="Takaki Y."/>
            <person name="Yoshida Y."/>
            <person name="Baba S."/>
            <person name="Kobayashi G."/>
            <person name="Nagasaki K."/>
            <person name="Hano T."/>
            <person name="Tomaru Y."/>
        </authorList>
    </citation>
    <scope>NUCLEOTIDE SEQUENCE [LARGE SCALE GENOMIC DNA]</scope>
    <source>
        <strain evidence="4 5">NIES-3715</strain>
    </source>
</reference>
<keyword evidence="2" id="KW-0472">Membrane</keyword>
<keyword evidence="3" id="KW-0732">Signal</keyword>
<accession>A0AAD3D9J7</accession>
<dbReference type="Proteomes" id="UP001054902">
    <property type="component" value="Unassembled WGS sequence"/>
</dbReference>
<keyword evidence="2" id="KW-1133">Transmembrane helix</keyword>
<gene>
    <name evidence="4" type="ORF">CTEN210_16908</name>
</gene>
<feature type="compositionally biased region" description="Low complexity" evidence="1">
    <location>
        <begin position="50"/>
        <end position="63"/>
    </location>
</feature>
<keyword evidence="2" id="KW-0812">Transmembrane</keyword>
<feature type="signal peptide" evidence="3">
    <location>
        <begin position="1"/>
        <end position="21"/>
    </location>
</feature>
<feature type="region of interest" description="Disordered" evidence="1">
    <location>
        <begin position="25"/>
        <end position="63"/>
    </location>
</feature>
<evidence type="ECO:0000256" key="3">
    <source>
        <dbReference type="SAM" id="SignalP"/>
    </source>
</evidence>
<dbReference type="AlphaFoldDB" id="A0AAD3D9J7"/>
<keyword evidence="5" id="KW-1185">Reference proteome</keyword>
<sequence>MKSFTLVSLLLNLLLLSNVEAIKGKQRKTARKPAIPRAAVTEEERFLGKGSSSSHSSHSGSSSDWFNNNGHYYNGKTSYSSSNYSGNTNNYSGSTRYNNYAQHQGYYGNQSGKYTNFNGAQTYNNNSNDGIGFWGWTGFTLGFIAIASAVAYVLAPQIMEARKKQQQKNEAPVIASKAPEAELSTIYEKYDENDEFEAEDDEDRLALEEKIRRKRSKALNKYKTGPDCSMTM</sequence>
<evidence type="ECO:0000256" key="1">
    <source>
        <dbReference type="SAM" id="MobiDB-lite"/>
    </source>
</evidence>
<evidence type="ECO:0000313" key="4">
    <source>
        <dbReference type="EMBL" id="GFH60432.1"/>
    </source>
</evidence>
<protein>
    <submittedName>
        <fullName evidence="4">Uncharacterized protein</fullName>
    </submittedName>
</protein>
<evidence type="ECO:0000313" key="5">
    <source>
        <dbReference type="Proteomes" id="UP001054902"/>
    </source>
</evidence>
<organism evidence="4 5">
    <name type="scientific">Chaetoceros tenuissimus</name>
    <dbReference type="NCBI Taxonomy" id="426638"/>
    <lineage>
        <taxon>Eukaryota</taxon>
        <taxon>Sar</taxon>
        <taxon>Stramenopiles</taxon>
        <taxon>Ochrophyta</taxon>
        <taxon>Bacillariophyta</taxon>
        <taxon>Coscinodiscophyceae</taxon>
        <taxon>Chaetocerotophycidae</taxon>
        <taxon>Chaetocerotales</taxon>
        <taxon>Chaetocerotaceae</taxon>
        <taxon>Chaetoceros</taxon>
    </lineage>
</organism>
<feature type="transmembrane region" description="Helical" evidence="2">
    <location>
        <begin position="133"/>
        <end position="155"/>
    </location>
</feature>
<name>A0AAD3D9J7_9STRA</name>
<feature type="chain" id="PRO_5042083747" evidence="3">
    <location>
        <begin position="22"/>
        <end position="232"/>
    </location>
</feature>
<evidence type="ECO:0000256" key="2">
    <source>
        <dbReference type="SAM" id="Phobius"/>
    </source>
</evidence>